<keyword evidence="4 6" id="KW-1133">Transmembrane helix</keyword>
<keyword evidence="2" id="KW-1003">Cell membrane</keyword>
<dbReference type="AlphaFoldDB" id="A0A3N0CMZ6"/>
<evidence type="ECO:0000256" key="5">
    <source>
        <dbReference type="ARBA" id="ARBA00023136"/>
    </source>
</evidence>
<protein>
    <submittedName>
        <fullName evidence="8">RDD family protein</fullName>
    </submittedName>
</protein>
<evidence type="ECO:0000313" key="8">
    <source>
        <dbReference type="EMBL" id="RNL64283.1"/>
    </source>
</evidence>
<dbReference type="GO" id="GO:0005886">
    <property type="term" value="C:plasma membrane"/>
    <property type="evidence" value="ECO:0007669"/>
    <property type="project" value="UniProtKB-SubCell"/>
</dbReference>
<comment type="caution">
    <text evidence="8">The sequence shown here is derived from an EMBL/GenBank/DDBJ whole genome shotgun (WGS) entry which is preliminary data.</text>
</comment>
<evidence type="ECO:0000313" key="9">
    <source>
        <dbReference type="Proteomes" id="UP000267128"/>
    </source>
</evidence>
<evidence type="ECO:0000259" key="7">
    <source>
        <dbReference type="Pfam" id="PF06271"/>
    </source>
</evidence>
<reference evidence="8 9" key="1">
    <citation type="submission" date="2018-11" db="EMBL/GenBank/DDBJ databases">
        <authorList>
            <person name="Li F."/>
        </authorList>
    </citation>
    <scope>NUCLEOTIDE SEQUENCE [LARGE SCALE GENOMIC DNA]</scope>
    <source>
        <strain evidence="8 9">Gsoil 097</strain>
    </source>
</reference>
<proteinExistence type="predicted"/>
<gene>
    <name evidence="8" type="ORF">EFK50_07075</name>
</gene>
<organism evidence="8 9">
    <name type="scientific">Nocardioides marmoriginsengisoli</name>
    <dbReference type="NCBI Taxonomy" id="661483"/>
    <lineage>
        <taxon>Bacteria</taxon>
        <taxon>Bacillati</taxon>
        <taxon>Actinomycetota</taxon>
        <taxon>Actinomycetes</taxon>
        <taxon>Propionibacteriales</taxon>
        <taxon>Nocardioidaceae</taxon>
        <taxon>Nocardioides</taxon>
    </lineage>
</organism>
<evidence type="ECO:0000256" key="2">
    <source>
        <dbReference type="ARBA" id="ARBA00022475"/>
    </source>
</evidence>
<dbReference type="EMBL" id="RJSE01000005">
    <property type="protein sequence ID" value="RNL64283.1"/>
    <property type="molecule type" value="Genomic_DNA"/>
</dbReference>
<feature type="transmembrane region" description="Helical" evidence="6">
    <location>
        <begin position="23"/>
        <end position="41"/>
    </location>
</feature>
<dbReference type="InterPro" id="IPR010432">
    <property type="entry name" value="RDD"/>
</dbReference>
<evidence type="ECO:0000256" key="4">
    <source>
        <dbReference type="ARBA" id="ARBA00022989"/>
    </source>
</evidence>
<evidence type="ECO:0000256" key="3">
    <source>
        <dbReference type="ARBA" id="ARBA00022692"/>
    </source>
</evidence>
<keyword evidence="5 6" id="KW-0472">Membrane</keyword>
<dbReference type="PANTHER" id="PTHR36115:SF6">
    <property type="entry name" value="PROLINE-RICH ANTIGEN HOMOLOG"/>
    <property type="match status" value="1"/>
</dbReference>
<feature type="transmembrane region" description="Helical" evidence="6">
    <location>
        <begin position="48"/>
        <end position="69"/>
    </location>
</feature>
<dbReference type="InterPro" id="IPR051791">
    <property type="entry name" value="Pra-immunoreactive"/>
</dbReference>
<dbReference type="OrthoDB" id="5187110at2"/>
<dbReference type="Proteomes" id="UP000267128">
    <property type="component" value="Unassembled WGS sequence"/>
</dbReference>
<comment type="subcellular location">
    <subcellularLocation>
        <location evidence="1">Cell membrane</location>
        <topology evidence="1">Multi-pass membrane protein</topology>
    </subcellularLocation>
</comment>
<keyword evidence="9" id="KW-1185">Reference proteome</keyword>
<sequence>MTESTGPAGPQTFPDFASWPRRILALLIDWIASYGVAFFILRDVQHTAFGALTMAIFLLESAVGVALSSGSFGQLATKVRVHRLDGQPLSLLQALLRQVLVCLVIPPLVFRADGRGLHDLWTRSAAFNRV</sequence>
<feature type="domain" description="RDD" evidence="7">
    <location>
        <begin position="17"/>
        <end position="121"/>
    </location>
</feature>
<keyword evidence="3 6" id="KW-0812">Transmembrane</keyword>
<dbReference type="PANTHER" id="PTHR36115">
    <property type="entry name" value="PROLINE-RICH ANTIGEN HOMOLOG-RELATED"/>
    <property type="match status" value="1"/>
</dbReference>
<accession>A0A3N0CMZ6</accession>
<name>A0A3N0CMZ6_9ACTN</name>
<dbReference type="RefSeq" id="WP_123226859.1">
    <property type="nucleotide sequence ID" value="NZ_RJSE01000005.1"/>
</dbReference>
<evidence type="ECO:0000256" key="6">
    <source>
        <dbReference type="SAM" id="Phobius"/>
    </source>
</evidence>
<dbReference type="Pfam" id="PF06271">
    <property type="entry name" value="RDD"/>
    <property type="match status" value="1"/>
</dbReference>
<evidence type="ECO:0000256" key="1">
    <source>
        <dbReference type="ARBA" id="ARBA00004651"/>
    </source>
</evidence>